<evidence type="ECO:0000313" key="3">
    <source>
        <dbReference type="EMBL" id="MFC4872459.1"/>
    </source>
</evidence>
<name>A0ABV9T1B0_9BACT</name>
<dbReference type="SUPFAM" id="SSF54506">
    <property type="entry name" value="Diaminopimelate epimerase-like"/>
    <property type="match status" value="1"/>
</dbReference>
<keyword evidence="2" id="KW-0413">Isomerase</keyword>
<dbReference type="Pfam" id="PF02567">
    <property type="entry name" value="PhzC-PhzF"/>
    <property type="match status" value="1"/>
</dbReference>
<dbReference type="Proteomes" id="UP001595818">
    <property type="component" value="Unassembled WGS sequence"/>
</dbReference>
<comment type="similarity">
    <text evidence="1">Belongs to the PhzF family.</text>
</comment>
<protein>
    <submittedName>
        <fullName evidence="3">PhzF family phenazine biosynthesis protein</fullName>
    </submittedName>
</protein>
<evidence type="ECO:0000256" key="1">
    <source>
        <dbReference type="ARBA" id="ARBA00008270"/>
    </source>
</evidence>
<dbReference type="PIRSF" id="PIRSF016184">
    <property type="entry name" value="PhzC_PhzF"/>
    <property type="match status" value="1"/>
</dbReference>
<keyword evidence="4" id="KW-1185">Reference proteome</keyword>
<dbReference type="RefSeq" id="WP_377064869.1">
    <property type="nucleotide sequence ID" value="NZ_JBHSJJ010000006.1"/>
</dbReference>
<comment type="caution">
    <text evidence="3">The sequence shown here is derived from an EMBL/GenBank/DDBJ whole genome shotgun (WGS) entry which is preliminary data.</text>
</comment>
<proteinExistence type="inferred from homology"/>
<evidence type="ECO:0000256" key="2">
    <source>
        <dbReference type="ARBA" id="ARBA00023235"/>
    </source>
</evidence>
<dbReference type="PANTHER" id="PTHR13774:SF17">
    <property type="entry name" value="PHENAZINE BIOSYNTHESIS-LIKE DOMAIN-CONTAINING PROTEIN"/>
    <property type="match status" value="1"/>
</dbReference>
<organism evidence="3 4">
    <name type="scientific">Negadavirga shengliensis</name>
    <dbReference type="NCBI Taxonomy" id="1389218"/>
    <lineage>
        <taxon>Bacteria</taxon>
        <taxon>Pseudomonadati</taxon>
        <taxon>Bacteroidota</taxon>
        <taxon>Cytophagia</taxon>
        <taxon>Cytophagales</taxon>
        <taxon>Cyclobacteriaceae</taxon>
        <taxon>Negadavirga</taxon>
    </lineage>
</organism>
<reference evidence="4" key="1">
    <citation type="journal article" date="2019" name="Int. J. Syst. Evol. Microbiol.">
        <title>The Global Catalogue of Microorganisms (GCM) 10K type strain sequencing project: providing services to taxonomists for standard genome sequencing and annotation.</title>
        <authorList>
            <consortium name="The Broad Institute Genomics Platform"/>
            <consortium name="The Broad Institute Genome Sequencing Center for Infectious Disease"/>
            <person name="Wu L."/>
            <person name="Ma J."/>
        </authorList>
    </citation>
    <scope>NUCLEOTIDE SEQUENCE [LARGE SCALE GENOMIC DNA]</scope>
    <source>
        <strain evidence="4">CGMCC 4.7466</strain>
    </source>
</reference>
<dbReference type="PANTHER" id="PTHR13774">
    <property type="entry name" value="PHENAZINE BIOSYNTHESIS PROTEIN"/>
    <property type="match status" value="1"/>
</dbReference>
<gene>
    <name evidence="3" type="ORF">ACFPFU_12240</name>
</gene>
<accession>A0ABV9T1B0</accession>
<dbReference type="Gene3D" id="3.10.310.10">
    <property type="entry name" value="Diaminopimelate Epimerase, Chain A, domain 1"/>
    <property type="match status" value="2"/>
</dbReference>
<evidence type="ECO:0000313" key="4">
    <source>
        <dbReference type="Proteomes" id="UP001595818"/>
    </source>
</evidence>
<dbReference type="InterPro" id="IPR003719">
    <property type="entry name" value="Phenazine_PhzF-like"/>
</dbReference>
<dbReference type="EMBL" id="JBHSJJ010000006">
    <property type="protein sequence ID" value="MFC4872459.1"/>
    <property type="molecule type" value="Genomic_DNA"/>
</dbReference>
<sequence>MSKDLDYTVISVFAAPELGFKGNPAAVIRTEHPLSDNEMQLLANKIQMPATSFIYVDEGGRYQVRWFAPDEEIGLCGHGAAAAGIYLGMEAQRQKTFLLNYKEGQVQVQWMGKNGFRLRLEPIPVIRKIQVPEAIEEGLGIPVIAMWETSNKHLILTDGEKSVREMKPDFETLRKSAVFGYAVTAEGEEADFVSRTLVPHVQQLEDHATGSSHAFLVPFWAEELGKKEMTSYQLSPRGGLFKSVFNETHLDLIGKYTVGKIDAVAGHHGG</sequence>